<gene>
    <name evidence="7" type="ORF">CJD36_018190</name>
</gene>
<proteinExistence type="inferred from homology"/>
<keyword evidence="3" id="KW-0175">Coiled coil</keyword>
<evidence type="ECO:0000259" key="4">
    <source>
        <dbReference type="Pfam" id="PF25917"/>
    </source>
</evidence>
<evidence type="ECO:0000259" key="5">
    <source>
        <dbReference type="Pfam" id="PF25944"/>
    </source>
</evidence>
<dbReference type="Pfam" id="PF25917">
    <property type="entry name" value="BSH_RND"/>
    <property type="match status" value="1"/>
</dbReference>
<dbReference type="InterPro" id="IPR058627">
    <property type="entry name" value="MdtA-like_C"/>
</dbReference>
<name>A0A2S7STD4_9BACT</name>
<protein>
    <submittedName>
        <fullName evidence="7">Efflux RND transporter periplasmic adaptor subunit</fullName>
    </submittedName>
</protein>
<dbReference type="GO" id="GO:0046677">
    <property type="term" value="P:response to antibiotic"/>
    <property type="evidence" value="ECO:0007669"/>
    <property type="project" value="TreeGrafter"/>
</dbReference>
<evidence type="ECO:0000256" key="2">
    <source>
        <dbReference type="ARBA" id="ARBA00009477"/>
    </source>
</evidence>
<dbReference type="Gene3D" id="1.10.287.470">
    <property type="entry name" value="Helix hairpin bin"/>
    <property type="match status" value="1"/>
</dbReference>
<evidence type="ECO:0000256" key="3">
    <source>
        <dbReference type="SAM" id="Coils"/>
    </source>
</evidence>
<feature type="coiled-coil region" evidence="3">
    <location>
        <begin position="173"/>
        <end position="200"/>
    </location>
</feature>
<dbReference type="Pfam" id="PF25967">
    <property type="entry name" value="RND-MFP_C"/>
    <property type="match status" value="1"/>
</dbReference>
<dbReference type="GO" id="GO:0022857">
    <property type="term" value="F:transmembrane transporter activity"/>
    <property type="evidence" value="ECO:0007669"/>
    <property type="project" value="InterPro"/>
</dbReference>
<comment type="subcellular location">
    <subcellularLocation>
        <location evidence="1">Cell envelope</location>
    </subcellularLocation>
</comment>
<evidence type="ECO:0000259" key="6">
    <source>
        <dbReference type="Pfam" id="PF25967"/>
    </source>
</evidence>
<dbReference type="Pfam" id="PF25944">
    <property type="entry name" value="Beta-barrel_RND"/>
    <property type="match status" value="1"/>
</dbReference>
<dbReference type="Proteomes" id="UP000239872">
    <property type="component" value="Unassembled WGS sequence"/>
</dbReference>
<dbReference type="Gene3D" id="2.40.50.100">
    <property type="match status" value="1"/>
</dbReference>
<dbReference type="InterPro" id="IPR058626">
    <property type="entry name" value="MdtA-like_b-barrel"/>
</dbReference>
<dbReference type="GO" id="GO:0030313">
    <property type="term" value="C:cell envelope"/>
    <property type="evidence" value="ECO:0007669"/>
    <property type="project" value="UniProtKB-SubCell"/>
</dbReference>
<dbReference type="Gene3D" id="2.40.420.20">
    <property type="match status" value="1"/>
</dbReference>
<dbReference type="InterPro" id="IPR006143">
    <property type="entry name" value="RND_pump_MFP"/>
</dbReference>
<dbReference type="SUPFAM" id="SSF111369">
    <property type="entry name" value="HlyD-like secretion proteins"/>
    <property type="match status" value="1"/>
</dbReference>
<evidence type="ECO:0000313" key="8">
    <source>
        <dbReference type="Proteomes" id="UP000239872"/>
    </source>
</evidence>
<evidence type="ECO:0000256" key="1">
    <source>
        <dbReference type="ARBA" id="ARBA00004196"/>
    </source>
</evidence>
<comment type="caution">
    <text evidence="7">The sequence shown here is derived from an EMBL/GenBank/DDBJ whole genome shotgun (WGS) entry which is preliminary data.</text>
</comment>
<feature type="domain" description="Multidrug resistance protein MdtA-like beta-barrel" evidence="5">
    <location>
        <begin position="240"/>
        <end position="324"/>
    </location>
</feature>
<reference evidence="7 8" key="1">
    <citation type="submission" date="2018-01" db="EMBL/GenBank/DDBJ databases">
        <title>A novel member of the phylum Bacteroidetes isolated from glacier ice.</title>
        <authorList>
            <person name="Liu Q."/>
            <person name="Xin Y.-H."/>
        </authorList>
    </citation>
    <scope>NUCLEOTIDE SEQUENCE [LARGE SCALE GENOMIC DNA]</scope>
    <source>
        <strain evidence="7 8">RB1R16</strain>
    </source>
</reference>
<dbReference type="EMBL" id="PPSL01000005">
    <property type="protein sequence ID" value="PQJ09855.1"/>
    <property type="molecule type" value="Genomic_DNA"/>
</dbReference>
<accession>A0A2S7STD4</accession>
<evidence type="ECO:0000313" key="7">
    <source>
        <dbReference type="EMBL" id="PQJ09855.1"/>
    </source>
</evidence>
<dbReference type="NCBIfam" id="TIGR01730">
    <property type="entry name" value="RND_mfp"/>
    <property type="match status" value="1"/>
</dbReference>
<keyword evidence="8" id="KW-1185">Reference proteome</keyword>
<dbReference type="GO" id="GO:0005886">
    <property type="term" value="C:plasma membrane"/>
    <property type="evidence" value="ECO:0007669"/>
    <property type="project" value="TreeGrafter"/>
</dbReference>
<dbReference type="InterPro" id="IPR058625">
    <property type="entry name" value="MdtA-like_BSH"/>
</dbReference>
<feature type="domain" description="Multidrug resistance protein MdtA-like barrel-sandwich hybrid" evidence="4">
    <location>
        <begin position="94"/>
        <end position="231"/>
    </location>
</feature>
<dbReference type="Gene3D" id="2.40.30.170">
    <property type="match status" value="1"/>
</dbReference>
<feature type="domain" description="Multidrug resistance protein MdtA-like C-terminal permuted SH3" evidence="6">
    <location>
        <begin position="376"/>
        <end position="408"/>
    </location>
</feature>
<organism evidence="7 8">
    <name type="scientific">Flavipsychrobacter stenotrophus</name>
    <dbReference type="NCBI Taxonomy" id="2077091"/>
    <lineage>
        <taxon>Bacteria</taxon>
        <taxon>Pseudomonadati</taxon>
        <taxon>Bacteroidota</taxon>
        <taxon>Chitinophagia</taxon>
        <taxon>Chitinophagales</taxon>
        <taxon>Chitinophagaceae</taxon>
        <taxon>Flavipsychrobacter</taxon>
    </lineage>
</organism>
<dbReference type="AlphaFoldDB" id="A0A2S7STD4"/>
<comment type="similarity">
    <text evidence="2">Belongs to the membrane fusion protein (MFP) (TC 8.A.1) family.</text>
</comment>
<dbReference type="PANTHER" id="PTHR30158">
    <property type="entry name" value="ACRA/E-RELATED COMPONENT OF DRUG EFFLUX TRANSPORTER"/>
    <property type="match status" value="1"/>
</dbReference>
<sequence length="418" mass="45619">MNAAMSWNATMWWCLDNNKGNYDCEMIKEIKKMNRSVLHTTIFIAGMAALAACGEKKADVPNPANIPVPVNIYEVHAEKAVYYDMYPGTVVALNQVDLRSQTEGYVTGIFFKDGDHVTKGQKLYQIDVSKYQATVSQSNSALMVAKSNLDQAQKDADRYTYLNEHDAVAKQTLDHAMTALQNAKNQYAAAKQDVVKTQTDLNYSIIKAPFDGTIGISQVRQGASVSAGSTILNTISTNDPMAVDILINEKQIPHFVSMQKQTVNNADSLFTLLMPDNSLYGGTGQISLIDRGVNAQTGSITVRIAFPNKGGLLRAGMSSKVRVRNQDTAMQVIIPNKAVVEQMGEYFVYVAKDTVIRSATDTTVKKAEAPSPHAVQRKVTLGVAIADRIIVKSGLNEGDRVIVDGVQKLHDGSLIKQP</sequence>